<organism evidence="1 2">
    <name type="scientific">Candidatus Woesebacteria bacterium RIFCSPHIGHO2_12_FULL_46_16</name>
    <dbReference type="NCBI Taxonomy" id="1802513"/>
    <lineage>
        <taxon>Bacteria</taxon>
        <taxon>Candidatus Woeseibacteriota</taxon>
    </lineage>
</organism>
<protein>
    <submittedName>
        <fullName evidence="1">Uncharacterized protein</fullName>
    </submittedName>
</protein>
<dbReference type="STRING" id="1802513.A3E46_00060"/>
<comment type="caution">
    <text evidence="1">The sequence shown here is derived from an EMBL/GenBank/DDBJ whole genome shotgun (WGS) entry which is preliminary data.</text>
</comment>
<reference evidence="1 2" key="1">
    <citation type="journal article" date="2016" name="Nat. Commun.">
        <title>Thousands of microbial genomes shed light on interconnected biogeochemical processes in an aquifer system.</title>
        <authorList>
            <person name="Anantharaman K."/>
            <person name="Brown C.T."/>
            <person name="Hug L.A."/>
            <person name="Sharon I."/>
            <person name="Castelle C.J."/>
            <person name="Probst A.J."/>
            <person name="Thomas B.C."/>
            <person name="Singh A."/>
            <person name="Wilkins M.J."/>
            <person name="Karaoz U."/>
            <person name="Brodie E.L."/>
            <person name="Williams K.H."/>
            <person name="Hubbard S.S."/>
            <person name="Banfield J.F."/>
        </authorList>
    </citation>
    <scope>NUCLEOTIDE SEQUENCE [LARGE SCALE GENOMIC DNA]</scope>
</reference>
<sequence length="118" mass="13191">MNRGLEIESPVSARSSELKDRQNQFAVLLGLDPERLRGLKFCSHCGGEDYEWTDYSMDEMDATPLQLVTSKGKLVDLREYRSYLADSVCQNCDGTGFEGGSFSFNEDAWCSLGDISTK</sequence>
<name>A0A1F8AVT8_9BACT</name>
<proteinExistence type="predicted"/>
<evidence type="ECO:0000313" key="1">
    <source>
        <dbReference type="EMBL" id="OGM55836.1"/>
    </source>
</evidence>
<dbReference type="Proteomes" id="UP000178313">
    <property type="component" value="Unassembled WGS sequence"/>
</dbReference>
<dbReference type="AlphaFoldDB" id="A0A1F8AVT8"/>
<accession>A0A1F8AVT8</accession>
<gene>
    <name evidence="1" type="ORF">A3E46_00060</name>
</gene>
<evidence type="ECO:0000313" key="2">
    <source>
        <dbReference type="Proteomes" id="UP000178313"/>
    </source>
</evidence>
<dbReference type="EMBL" id="MGGZ01000045">
    <property type="protein sequence ID" value="OGM55836.1"/>
    <property type="molecule type" value="Genomic_DNA"/>
</dbReference>